<evidence type="ECO:0000256" key="3">
    <source>
        <dbReference type="PROSITE-ProRule" id="PRU00708"/>
    </source>
</evidence>
<dbReference type="EMBL" id="KZ452038">
    <property type="protein sequence ID" value="PKA49405.1"/>
    <property type="molecule type" value="Genomic_DNA"/>
</dbReference>
<feature type="repeat" description="PPR" evidence="3">
    <location>
        <begin position="378"/>
        <end position="412"/>
    </location>
</feature>
<keyword evidence="4" id="KW-0808">Transferase</keyword>
<dbReference type="PROSITE" id="PS51375">
    <property type="entry name" value="PPR"/>
    <property type="match status" value="5"/>
</dbReference>
<organism evidence="4 5">
    <name type="scientific">Apostasia shenzhenica</name>
    <dbReference type="NCBI Taxonomy" id="1088818"/>
    <lineage>
        <taxon>Eukaryota</taxon>
        <taxon>Viridiplantae</taxon>
        <taxon>Streptophyta</taxon>
        <taxon>Embryophyta</taxon>
        <taxon>Tracheophyta</taxon>
        <taxon>Spermatophyta</taxon>
        <taxon>Magnoliopsida</taxon>
        <taxon>Liliopsida</taxon>
        <taxon>Asparagales</taxon>
        <taxon>Orchidaceae</taxon>
        <taxon>Apostasioideae</taxon>
        <taxon>Apostasia</taxon>
    </lineage>
</organism>
<dbReference type="EC" id="2.1.1.204" evidence="4"/>
<feature type="repeat" description="PPR" evidence="3">
    <location>
        <begin position="308"/>
        <end position="342"/>
    </location>
</feature>
<dbReference type="GO" id="GO:0008168">
    <property type="term" value="F:methyltransferase activity"/>
    <property type="evidence" value="ECO:0007669"/>
    <property type="project" value="UniProtKB-KW"/>
</dbReference>
<keyword evidence="2" id="KW-0677">Repeat</keyword>
<dbReference type="PANTHER" id="PTHR47939:SF5">
    <property type="entry name" value="PENTACOTRIPEPTIDE-REPEAT REGION OF PRORP DOMAIN-CONTAINING PROTEIN"/>
    <property type="match status" value="1"/>
</dbReference>
<evidence type="ECO:0000256" key="1">
    <source>
        <dbReference type="ARBA" id="ARBA00007626"/>
    </source>
</evidence>
<dbReference type="InterPro" id="IPR050667">
    <property type="entry name" value="PPR-containing_protein"/>
</dbReference>
<gene>
    <name evidence="4" type="ORF">AXF42_Ash016594</name>
</gene>
<keyword evidence="4" id="KW-0489">Methyltransferase</keyword>
<dbReference type="InterPro" id="IPR002885">
    <property type="entry name" value="PPR_rpt"/>
</dbReference>
<dbReference type="Pfam" id="PF13812">
    <property type="entry name" value="PPR_3"/>
    <property type="match status" value="1"/>
</dbReference>
<name>A0A2I0A1I9_9ASPA</name>
<reference evidence="4 5" key="1">
    <citation type="journal article" date="2017" name="Nature">
        <title>The Apostasia genome and the evolution of orchids.</title>
        <authorList>
            <person name="Zhang G.Q."/>
            <person name="Liu K.W."/>
            <person name="Li Z."/>
            <person name="Lohaus R."/>
            <person name="Hsiao Y.Y."/>
            <person name="Niu S.C."/>
            <person name="Wang J.Y."/>
            <person name="Lin Y.C."/>
            <person name="Xu Q."/>
            <person name="Chen L.J."/>
            <person name="Yoshida K."/>
            <person name="Fujiwara S."/>
            <person name="Wang Z.W."/>
            <person name="Zhang Y.Q."/>
            <person name="Mitsuda N."/>
            <person name="Wang M."/>
            <person name="Liu G.H."/>
            <person name="Pecoraro L."/>
            <person name="Huang H.X."/>
            <person name="Xiao X.J."/>
            <person name="Lin M."/>
            <person name="Wu X.Y."/>
            <person name="Wu W.L."/>
            <person name="Chen Y.Y."/>
            <person name="Chang S.B."/>
            <person name="Sakamoto S."/>
            <person name="Ohme-Takagi M."/>
            <person name="Yagi M."/>
            <person name="Zeng S.J."/>
            <person name="Shen C.Y."/>
            <person name="Yeh C.M."/>
            <person name="Luo Y.B."/>
            <person name="Tsai W.C."/>
            <person name="Van de Peer Y."/>
            <person name="Liu Z.J."/>
        </authorList>
    </citation>
    <scope>NUCLEOTIDE SEQUENCE [LARGE SCALE GENOMIC DNA]</scope>
    <source>
        <strain evidence="5">cv. Shenzhen</strain>
        <tissue evidence="4">Stem</tissue>
    </source>
</reference>
<feature type="repeat" description="PPR" evidence="3">
    <location>
        <begin position="343"/>
        <end position="377"/>
    </location>
</feature>
<comment type="similarity">
    <text evidence="1">Belongs to the PPR family. P subfamily.</text>
</comment>
<dbReference type="Gene3D" id="1.25.40.10">
    <property type="entry name" value="Tetratricopeptide repeat domain"/>
    <property type="match status" value="3"/>
</dbReference>
<dbReference type="OrthoDB" id="185373at2759"/>
<keyword evidence="5" id="KW-1185">Reference proteome</keyword>
<dbReference type="Pfam" id="PF12854">
    <property type="entry name" value="PPR_1"/>
    <property type="match status" value="1"/>
</dbReference>
<dbReference type="AlphaFoldDB" id="A0A2I0A1I9"/>
<dbReference type="InterPro" id="IPR011990">
    <property type="entry name" value="TPR-like_helical_dom_sf"/>
</dbReference>
<sequence>MVVVLPSIAAALRQIRCTAFLRSFNPYYSSIPFACLFSSFYSSLSSPCLSGFSNAQLHKPLYFPTSSSPGADTSDFESYPDESTDGACNKELFAFLQLLSQANSRFSTQEDALAFLRSSSTARPTKHFLCSALWALRRDWESALLAFRWAGDGVLESPWAWHLMIWVLGKQRRFDFAWRLVQRMHRKSLPTRRALVIMMERHVSATSFGLGCSYAAANEVGKAIKTFHALEKFKVNADHAAFYSLLRALCRNKNIEEAEELLYVKQKYFPLETAGFNIILDGWCNILIDVIEAKRVWREMAKCCITPDDTSYTFMISCFSKLGNLFDSLRLVDEMKKRGWIPNLKVHNCLIFVLTRENCIKEAHEILNRIIEGGLQPDVETYNSMVLPLCEAHKVDEAQVIMKKMISTGVYPSVETYHAFIMTEDLRGVFKLIELMKEKGCGPNGSTFLLILEKFSRSSESESALRMWGEMKRYHVIPGLLHYRTIIKSLAAHGWIPKAMEFYDEMKTKGFPADPEFEMLFKSFLIQNRDHWGRSGKQYIIRQPEKSRILP</sequence>
<accession>A0A2I0A1I9</accession>
<evidence type="ECO:0000313" key="5">
    <source>
        <dbReference type="Proteomes" id="UP000236161"/>
    </source>
</evidence>
<feature type="repeat" description="PPR" evidence="3">
    <location>
        <begin position="479"/>
        <end position="513"/>
    </location>
</feature>
<protein>
    <submittedName>
        <fullName evidence="4">Pentatricopeptide repeat-containing protein</fullName>
        <ecNumber evidence="4">2.1.1.204</ecNumber>
    </submittedName>
</protein>
<dbReference type="Proteomes" id="UP000236161">
    <property type="component" value="Unassembled WGS sequence"/>
</dbReference>
<dbReference type="PANTHER" id="PTHR47939">
    <property type="entry name" value="MEMBRANE-ASSOCIATED SALT-INDUCIBLE PROTEIN-LIKE"/>
    <property type="match status" value="1"/>
</dbReference>
<evidence type="ECO:0000313" key="4">
    <source>
        <dbReference type="EMBL" id="PKA49405.1"/>
    </source>
</evidence>
<dbReference type="GO" id="GO:0032259">
    <property type="term" value="P:methylation"/>
    <property type="evidence" value="ECO:0007669"/>
    <property type="project" value="UniProtKB-KW"/>
</dbReference>
<dbReference type="NCBIfam" id="TIGR00756">
    <property type="entry name" value="PPR"/>
    <property type="match status" value="3"/>
</dbReference>
<evidence type="ECO:0000256" key="2">
    <source>
        <dbReference type="ARBA" id="ARBA00022737"/>
    </source>
</evidence>
<proteinExistence type="inferred from homology"/>
<dbReference type="Pfam" id="PF01535">
    <property type="entry name" value="PPR"/>
    <property type="match status" value="4"/>
</dbReference>
<feature type="repeat" description="PPR" evidence="3">
    <location>
        <begin position="444"/>
        <end position="478"/>
    </location>
</feature>